<comment type="caution">
    <text evidence="11">The sequence shown here is derived from an EMBL/GenBank/DDBJ whole genome shotgun (WGS) entry which is preliminary data.</text>
</comment>
<dbReference type="GO" id="GO:0000155">
    <property type="term" value="F:phosphorelay sensor kinase activity"/>
    <property type="evidence" value="ECO:0007669"/>
    <property type="project" value="InterPro"/>
</dbReference>
<evidence type="ECO:0000259" key="10">
    <source>
        <dbReference type="PROSITE" id="PS50109"/>
    </source>
</evidence>
<protein>
    <recommendedName>
        <fullName evidence="2">histidine kinase</fullName>
        <ecNumber evidence="2">2.7.13.3</ecNumber>
    </recommendedName>
</protein>
<dbReference type="EC" id="2.7.13.3" evidence="2"/>
<dbReference type="PRINTS" id="PR00344">
    <property type="entry name" value="BCTRLSENSOR"/>
</dbReference>
<dbReference type="Pfam" id="PF02518">
    <property type="entry name" value="HATPase_c"/>
    <property type="match status" value="1"/>
</dbReference>
<feature type="transmembrane region" description="Helical" evidence="9">
    <location>
        <begin position="48"/>
        <end position="64"/>
    </location>
</feature>
<proteinExistence type="predicted"/>
<dbReference type="InterPro" id="IPR005467">
    <property type="entry name" value="His_kinase_dom"/>
</dbReference>
<dbReference type="EMBL" id="JACHOR010000005">
    <property type="protein sequence ID" value="MBB5747466.1"/>
    <property type="molecule type" value="Genomic_DNA"/>
</dbReference>
<keyword evidence="4 11" id="KW-0808">Transferase</keyword>
<evidence type="ECO:0000256" key="6">
    <source>
        <dbReference type="ARBA" id="ARBA00022777"/>
    </source>
</evidence>
<evidence type="ECO:0000256" key="7">
    <source>
        <dbReference type="ARBA" id="ARBA00022840"/>
    </source>
</evidence>
<accession>A0A7W9CKY8</accession>
<feature type="transmembrane region" description="Helical" evidence="9">
    <location>
        <begin position="71"/>
        <end position="87"/>
    </location>
</feature>
<comment type="catalytic activity">
    <reaction evidence="1">
        <text>ATP + protein L-histidine = ADP + protein N-phospho-L-histidine.</text>
        <dbReference type="EC" id="2.7.13.3"/>
    </reaction>
</comment>
<dbReference type="AlphaFoldDB" id="A0A7W9CKY8"/>
<dbReference type="SUPFAM" id="SSF55874">
    <property type="entry name" value="ATPase domain of HSP90 chaperone/DNA topoisomerase II/histidine kinase"/>
    <property type="match status" value="1"/>
</dbReference>
<evidence type="ECO:0000256" key="5">
    <source>
        <dbReference type="ARBA" id="ARBA00022741"/>
    </source>
</evidence>
<dbReference type="PROSITE" id="PS50109">
    <property type="entry name" value="HIS_KIN"/>
    <property type="match status" value="1"/>
</dbReference>
<dbReference type="GO" id="GO:0005524">
    <property type="term" value="F:ATP binding"/>
    <property type="evidence" value="ECO:0007669"/>
    <property type="project" value="UniProtKB-KW"/>
</dbReference>
<dbReference type="Gene3D" id="1.10.287.130">
    <property type="match status" value="1"/>
</dbReference>
<name>A0A7W9CKY8_9CAUL</name>
<keyword evidence="9" id="KW-0472">Membrane</keyword>
<sequence length="484" mass="52490">MTPLLPATANHPLLPRLARRRGLQAWLIALSLAVMALAPRIWIGTESHLFYLLPIIAVGLSATVTGRKPTFLVLAITTAANIWTSALPTDLPALALSMLFGVIAWLLAEVFWELGAYRRRTDQLSVHLDRRQVMLETILASVPVMTVTREGMIQMLTHPACQLFGTTQASVGKPVSAFIDGFDAIEESASVGPNDHVWTGRRENEITFPLNVQVGVLPEQPASDHLILCLTDLSLAHAADAHARDLHAQLNRVWRLNSLGEMAATLAHELNQPLSAATTYLHASQVDVARAGLMGESAGRTIELAKGQILRAGSIIRRMRELLAHQARSLGQERVGAMVADLAGVFSMIERAGGVQIQIQIDDVHDRVRADRIQFQQAMVNLVRNGVEALAGTADPQLRIVGRVLSDAEFQIVVEDNGIGIAAEKIDTIFRPLMTTKAGGMGLGLSVTRTIVESHGGVLQVEKSVLGGAAFSFCLMREQEMEPE</sequence>
<dbReference type="InterPro" id="IPR036890">
    <property type="entry name" value="HATPase_C_sf"/>
</dbReference>
<evidence type="ECO:0000256" key="3">
    <source>
        <dbReference type="ARBA" id="ARBA00022553"/>
    </source>
</evidence>
<evidence type="ECO:0000256" key="1">
    <source>
        <dbReference type="ARBA" id="ARBA00000085"/>
    </source>
</evidence>
<dbReference type="Pfam" id="PF00512">
    <property type="entry name" value="HisKA"/>
    <property type="match status" value="1"/>
</dbReference>
<dbReference type="InterPro" id="IPR036097">
    <property type="entry name" value="HisK_dim/P_sf"/>
</dbReference>
<feature type="transmembrane region" description="Helical" evidence="9">
    <location>
        <begin position="23"/>
        <end position="42"/>
    </location>
</feature>
<evidence type="ECO:0000256" key="4">
    <source>
        <dbReference type="ARBA" id="ARBA00022679"/>
    </source>
</evidence>
<dbReference type="SUPFAM" id="SSF47384">
    <property type="entry name" value="Homodimeric domain of signal transducing histidine kinase"/>
    <property type="match status" value="1"/>
</dbReference>
<evidence type="ECO:0000313" key="11">
    <source>
        <dbReference type="EMBL" id="MBB5747466.1"/>
    </source>
</evidence>
<feature type="domain" description="Histidine kinase" evidence="10">
    <location>
        <begin position="265"/>
        <end position="479"/>
    </location>
</feature>
<evidence type="ECO:0000256" key="8">
    <source>
        <dbReference type="ARBA" id="ARBA00023012"/>
    </source>
</evidence>
<keyword evidence="12" id="KW-1185">Reference proteome</keyword>
<evidence type="ECO:0000313" key="12">
    <source>
        <dbReference type="Proteomes" id="UP000545037"/>
    </source>
</evidence>
<dbReference type="Gene3D" id="3.30.565.10">
    <property type="entry name" value="Histidine kinase-like ATPase, C-terminal domain"/>
    <property type="match status" value="1"/>
</dbReference>
<dbReference type="SMART" id="SM00388">
    <property type="entry name" value="HisKA"/>
    <property type="match status" value="1"/>
</dbReference>
<dbReference type="PANTHER" id="PTHR43065:SF10">
    <property type="entry name" value="PEROXIDE STRESS-ACTIVATED HISTIDINE KINASE MAK3"/>
    <property type="match status" value="1"/>
</dbReference>
<dbReference type="InterPro" id="IPR003594">
    <property type="entry name" value="HATPase_dom"/>
</dbReference>
<organism evidence="11 12">
    <name type="scientific">Brevundimonas variabilis</name>
    <dbReference type="NCBI Taxonomy" id="74312"/>
    <lineage>
        <taxon>Bacteria</taxon>
        <taxon>Pseudomonadati</taxon>
        <taxon>Pseudomonadota</taxon>
        <taxon>Alphaproteobacteria</taxon>
        <taxon>Caulobacterales</taxon>
        <taxon>Caulobacteraceae</taxon>
        <taxon>Brevundimonas</taxon>
    </lineage>
</organism>
<evidence type="ECO:0000256" key="9">
    <source>
        <dbReference type="SAM" id="Phobius"/>
    </source>
</evidence>
<keyword evidence="8" id="KW-0902">Two-component regulatory system</keyword>
<dbReference type="InterPro" id="IPR003661">
    <property type="entry name" value="HisK_dim/P_dom"/>
</dbReference>
<dbReference type="SMART" id="SM00387">
    <property type="entry name" value="HATPase_c"/>
    <property type="match status" value="1"/>
</dbReference>
<reference evidence="11 12" key="1">
    <citation type="submission" date="2020-08" db="EMBL/GenBank/DDBJ databases">
        <title>Genomic Encyclopedia of Type Strains, Phase IV (KMG-IV): sequencing the most valuable type-strain genomes for metagenomic binning, comparative biology and taxonomic classification.</title>
        <authorList>
            <person name="Goeker M."/>
        </authorList>
    </citation>
    <scope>NUCLEOTIDE SEQUENCE [LARGE SCALE GENOMIC DNA]</scope>
    <source>
        <strain evidence="11 12">DSM 4737</strain>
    </source>
</reference>
<keyword evidence="5" id="KW-0547">Nucleotide-binding</keyword>
<evidence type="ECO:0000256" key="2">
    <source>
        <dbReference type="ARBA" id="ARBA00012438"/>
    </source>
</evidence>
<keyword evidence="3" id="KW-0597">Phosphoprotein</keyword>
<dbReference type="Proteomes" id="UP000545037">
    <property type="component" value="Unassembled WGS sequence"/>
</dbReference>
<gene>
    <name evidence="11" type="ORF">GGR13_003087</name>
</gene>
<keyword evidence="9" id="KW-0812">Transmembrane</keyword>
<dbReference type="RefSeq" id="WP_183214436.1">
    <property type="nucleotide sequence ID" value="NZ_JACHOR010000005.1"/>
</dbReference>
<keyword evidence="6 11" id="KW-0418">Kinase</keyword>
<dbReference type="InterPro" id="IPR004358">
    <property type="entry name" value="Sig_transdc_His_kin-like_C"/>
</dbReference>
<keyword evidence="9" id="KW-1133">Transmembrane helix</keyword>
<dbReference type="PANTHER" id="PTHR43065">
    <property type="entry name" value="SENSOR HISTIDINE KINASE"/>
    <property type="match status" value="1"/>
</dbReference>
<keyword evidence="7" id="KW-0067">ATP-binding</keyword>
<feature type="transmembrane region" description="Helical" evidence="9">
    <location>
        <begin position="93"/>
        <end position="112"/>
    </location>
</feature>
<dbReference type="CDD" id="cd00082">
    <property type="entry name" value="HisKA"/>
    <property type="match status" value="1"/>
</dbReference>